<dbReference type="SUPFAM" id="SSF53850">
    <property type="entry name" value="Periplasmic binding protein-like II"/>
    <property type="match status" value="1"/>
</dbReference>
<dbReference type="Pfam" id="PF00496">
    <property type="entry name" value="SBP_bac_5"/>
    <property type="match status" value="1"/>
</dbReference>
<dbReference type="InterPro" id="IPR000914">
    <property type="entry name" value="SBP_5_dom"/>
</dbReference>
<dbReference type="Gene3D" id="3.10.105.10">
    <property type="entry name" value="Dipeptide-binding Protein, Domain 3"/>
    <property type="match status" value="1"/>
</dbReference>
<dbReference type="InterPro" id="IPR039424">
    <property type="entry name" value="SBP_5"/>
</dbReference>
<gene>
    <name evidence="4" type="ORF">UFOPK1572_00753</name>
</gene>
<dbReference type="PANTHER" id="PTHR30290">
    <property type="entry name" value="PERIPLASMIC BINDING COMPONENT OF ABC TRANSPORTER"/>
    <property type="match status" value="1"/>
</dbReference>
<name>A0A6J6DEI0_9ZZZZ</name>
<dbReference type="GO" id="GO:0015833">
    <property type="term" value="P:peptide transport"/>
    <property type="evidence" value="ECO:0007669"/>
    <property type="project" value="TreeGrafter"/>
</dbReference>
<reference evidence="4" key="1">
    <citation type="submission" date="2020-05" db="EMBL/GenBank/DDBJ databases">
        <authorList>
            <person name="Chiriac C."/>
            <person name="Salcher M."/>
            <person name="Ghai R."/>
            <person name="Kavagutti S V."/>
        </authorList>
    </citation>
    <scope>NUCLEOTIDE SEQUENCE</scope>
</reference>
<dbReference type="PANTHER" id="PTHR30290:SF38">
    <property type="entry name" value="D,D-DIPEPTIDE-BINDING PERIPLASMIC PROTEIN DDPA-RELATED"/>
    <property type="match status" value="1"/>
</dbReference>
<dbReference type="InterPro" id="IPR030678">
    <property type="entry name" value="Peptide/Ni-bd"/>
</dbReference>
<organism evidence="4">
    <name type="scientific">freshwater metagenome</name>
    <dbReference type="NCBI Taxonomy" id="449393"/>
    <lineage>
        <taxon>unclassified sequences</taxon>
        <taxon>metagenomes</taxon>
        <taxon>ecological metagenomes</taxon>
    </lineage>
</organism>
<dbReference type="AlphaFoldDB" id="A0A6J6DEI0"/>
<dbReference type="PROSITE" id="PS51257">
    <property type="entry name" value="PROKAR_LIPOPROTEIN"/>
    <property type="match status" value="1"/>
</dbReference>
<keyword evidence="2" id="KW-0732">Signal</keyword>
<protein>
    <submittedName>
        <fullName evidence="4">Unannotated protein</fullName>
    </submittedName>
</protein>
<dbReference type="PROSITE" id="PS01040">
    <property type="entry name" value="SBP_BACTERIAL_5"/>
    <property type="match status" value="1"/>
</dbReference>
<dbReference type="PIRSF" id="PIRSF002741">
    <property type="entry name" value="MppA"/>
    <property type="match status" value="1"/>
</dbReference>
<evidence type="ECO:0000313" key="4">
    <source>
        <dbReference type="EMBL" id="CAB4559868.1"/>
    </source>
</evidence>
<comment type="similarity">
    <text evidence="1">Belongs to the bacterial solute-binding protein 5 family.</text>
</comment>
<proteinExistence type="inferred from homology"/>
<evidence type="ECO:0000259" key="3">
    <source>
        <dbReference type="Pfam" id="PF00496"/>
    </source>
</evidence>
<dbReference type="GO" id="GO:0042597">
    <property type="term" value="C:periplasmic space"/>
    <property type="evidence" value="ECO:0007669"/>
    <property type="project" value="UniProtKB-ARBA"/>
</dbReference>
<dbReference type="Gene3D" id="3.40.190.10">
    <property type="entry name" value="Periplasmic binding protein-like II"/>
    <property type="match status" value="1"/>
</dbReference>
<evidence type="ECO:0000256" key="2">
    <source>
        <dbReference type="ARBA" id="ARBA00022729"/>
    </source>
</evidence>
<feature type="domain" description="Solute-binding protein family 5" evidence="3">
    <location>
        <begin position="90"/>
        <end position="456"/>
    </location>
</feature>
<evidence type="ECO:0000256" key="1">
    <source>
        <dbReference type="ARBA" id="ARBA00005695"/>
    </source>
</evidence>
<dbReference type="GO" id="GO:0043190">
    <property type="term" value="C:ATP-binding cassette (ABC) transporter complex"/>
    <property type="evidence" value="ECO:0007669"/>
    <property type="project" value="InterPro"/>
</dbReference>
<dbReference type="GO" id="GO:1904680">
    <property type="term" value="F:peptide transmembrane transporter activity"/>
    <property type="evidence" value="ECO:0007669"/>
    <property type="project" value="TreeGrafter"/>
</dbReference>
<dbReference type="InterPro" id="IPR023765">
    <property type="entry name" value="SBP_5_CS"/>
</dbReference>
<sequence>MRKRTTKQFVAALIGSAALLLAACGGGDGGSSGGGDGDEGKPVIGGSISVGLEAEATGLRPWEDSCSAPCYTIMTTVFDKLMEGSSEGGYAPFLAESLEPNAELTEWTLKLREGIKFHNGVDVTSQTLVDMFEIQKTGAASAAVITSNGLTSVEVVDDLTVVYKLSKAYASFPADLERAPLGMVFEPAAAAADSEGFSRAPVGTGPFTMQTRDPDNQTVVVKNADYWREDADGNKLPYLDQVTFRPIPDEGTRLDSVASGTVNLAQTLRQATIRDARATAGVTTVEFQGNNTGGGFFNTKKAPYDDVRVRMGLNMANNQEAVIVALGGEGISAAATQWFSPDSPWYSEKAAAAYPKYDIAAATAKLKEYIDDPARSDGKPVGSNIAVTLSCPPDPTLIAAMQVVSEGWKATGLVDVELTQFDQATHINNGIQDNTAAHCWRWGGEGDPQAGIAGFLADPAKAVGNFTNWEGESAAVAIAAKEEAGKTIDPAVRKAAFETVMIEMNNNAVTWYSGHTATAFITQPTIKGLTSWTLPSGVRGVGLPGGEGRIWGVWVAAS</sequence>
<dbReference type="EMBL" id="CAEZTC010000081">
    <property type="protein sequence ID" value="CAB4559868.1"/>
    <property type="molecule type" value="Genomic_DNA"/>
</dbReference>
<accession>A0A6J6DEI0</accession>